<evidence type="ECO:0000313" key="4">
    <source>
        <dbReference type="EMBL" id="XBQ24068.1"/>
    </source>
</evidence>
<feature type="chain" id="PRO_5043963972" evidence="2">
    <location>
        <begin position="24"/>
        <end position="148"/>
    </location>
</feature>
<keyword evidence="1 2" id="KW-0732">Signal</keyword>
<dbReference type="AlphaFoldDB" id="A0AAU7MZR1"/>
<evidence type="ECO:0000256" key="1">
    <source>
        <dbReference type="ARBA" id="ARBA00022729"/>
    </source>
</evidence>
<feature type="signal peptide" evidence="2">
    <location>
        <begin position="1"/>
        <end position="23"/>
    </location>
</feature>
<organism evidence="4">
    <name type="scientific">Flagellimonas sp. MMG031</name>
    <dbReference type="NCBI Taxonomy" id="3158549"/>
    <lineage>
        <taxon>Bacteria</taxon>
        <taxon>Pseudomonadati</taxon>
        <taxon>Bacteroidota</taxon>
        <taxon>Flavobacteriia</taxon>
        <taxon>Flavobacteriales</taxon>
        <taxon>Flavobacteriaceae</taxon>
        <taxon>Flagellimonas</taxon>
    </lineage>
</organism>
<feature type="domain" description="DUF4174" evidence="3">
    <location>
        <begin position="25"/>
        <end position="145"/>
    </location>
</feature>
<reference evidence="4" key="1">
    <citation type="submission" date="2024-05" db="EMBL/GenBank/DDBJ databases">
        <title>Draft Genome Sequences of Flagellimonas sp. MMG031 and Marinobacter sp. MMG032 Isolated from the dinoflagellate Symbiodinium pilosum.</title>
        <authorList>
            <person name="Shikuma N.J."/>
            <person name="Farrell M.V."/>
        </authorList>
    </citation>
    <scope>NUCLEOTIDE SEQUENCE</scope>
    <source>
        <strain evidence="4">MMG031</strain>
    </source>
</reference>
<protein>
    <submittedName>
        <fullName evidence="4">DUF4174 domain-containing protein</fullName>
    </submittedName>
</protein>
<name>A0AAU7MZR1_9FLAO</name>
<dbReference type="KEGG" id="fld:ABNE31_03905"/>
<proteinExistence type="predicted"/>
<evidence type="ECO:0000259" key="3">
    <source>
        <dbReference type="Pfam" id="PF13778"/>
    </source>
</evidence>
<evidence type="ECO:0000256" key="2">
    <source>
        <dbReference type="SAM" id="SignalP"/>
    </source>
</evidence>
<dbReference type="EMBL" id="CP157804">
    <property type="protein sequence ID" value="XBQ24068.1"/>
    <property type="molecule type" value="Genomic_DNA"/>
</dbReference>
<gene>
    <name evidence="4" type="ORF">ABNE31_03905</name>
</gene>
<dbReference type="Pfam" id="PF13778">
    <property type="entry name" value="DUF4174"/>
    <property type="match status" value="1"/>
</dbReference>
<sequence length="148" mass="17375">MKNPLILKILILMSYFATKPMSAQNLDDHKWKHRILIVKTAVDHSERFADQLLEFKDSNKELRERKLVLYAIRQDEFSFTDYTNNMENYTGKLPEKGIKPMLNANEAFEIILIGLDGGIKLRKNDIVSREELFSIIDAMPMRRNEMKN</sequence>
<dbReference type="RefSeq" id="WP_349352439.1">
    <property type="nucleotide sequence ID" value="NZ_CP157804.1"/>
</dbReference>
<accession>A0AAU7MZR1</accession>
<dbReference type="InterPro" id="IPR025232">
    <property type="entry name" value="DUF4174"/>
</dbReference>